<evidence type="ECO:0000313" key="2">
    <source>
        <dbReference type="EMBL" id="KAK2821186.1"/>
    </source>
</evidence>
<reference evidence="2" key="1">
    <citation type="submission" date="2023-08" db="EMBL/GenBank/DDBJ databases">
        <title>Pelteobagrus vachellii genome.</title>
        <authorList>
            <person name="Liu H."/>
        </authorList>
    </citation>
    <scope>NUCLEOTIDE SEQUENCE</scope>
    <source>
        <strain evidence="2">PRFRI_2022a</strain>
        <tissue evidence="2">Muscle</tissue>
    </source>
</reference>
<keyword evidence="3" id="KW-1185">Reference proteome</keyword>
<evidence type="ECO:0000256" key="1">
    <source>
        <dbReference type="SAM" id="MobiDB-lite"/>
    </source>
</evidence>
<feature type="region of interest" description="Disordered" evidence="1">
    <location>
        <begin position="1"/>
        <end position="26"/>
    </location>
</feature>
<comment type="caution">
    <text evidence="2">The sequence shown here is derived from an EMBL/GenBank/DDBJ whole genome shotgun (WGS) entry which is preliminary data.</text>
</comment>
<proteinExistence type="predicted"/>
<organism evidence="2 3">
    <name type="scientific">Tachysurus vachellii</name>
    <name type="common">Darkbarbel catfish</name>
    <name type="synonym">Pelteobagrus vachellii</name>
    <dbReference type="NCBI Taxonomy" id="175792"/>
    <lineage>
        <taxon>Eukaryota</taxon>
        <taxon>Metazoa</taxon>
        <taxon>Chordata</taxon>
        <taxon>Craniata</taxon>
        <taxon>Vertebrata</taxon>
        <taxon>Euteleostomi</taxon>
        <taxon>Actinopterygii</taxon>
        <taxon>Neopterygii</taxon>
        <taxon>Teleostei</taxon>
        <taxon>Ostariophysi</taxon>
        <taxon>Siluriformes</taxon>
        <taxon>Bagridae</taxon>
        <taxon>Tachysurus</taxon>
    </lineage>
</organism>
<accession>A0AA88LR62</accession>
<protein>
    <submittedName>
        <fullName evidence="2">Uncharacterized protein</fullName>
    </submittedName>
</protein>
<dbReference type="Proteomes" id="UP001187315">
    <property type="component" value="Unassembled WGS sequence"/>
</dbReference>
<name>A0AA88LR62_TACVA</name>
<sequence>MLEASPNVIPSTNQQHGAFGSSPPFWRPAERTRLTLKASAWHRDESLRLPASQGLDSVHVQSVSFTIKIVPLKDVCNFSPLKSAGCREEPYFCPCPRD</sequence>
<gene>
    <name evidence="2" type="ORF">Q7C36_020529</name>
</gene>
<dbReference type="EMBL" id="JAVHJS010000022">
    <property type="protein sequence ID" value="KAK2821186.1"/>
    <property type="molecule type" value="Genomic_DNA"/>
</dbReference>
<dbReference type="AlphaFoldDB" id="A0AA88LR62"/>
<evidence type="ECO:0000313" key="3">
    <source>
        <dbReference type="Proteomes" id="UP001187315"/>
    </source>
</evidence>